<dbReference type="AlphaFoldDB" id="A0A2V5HNV9"/>
<accession>A0A2V5HNV9</accession>
<feature type="region of interest" description="Disordered" evidence="2">
    <location>
        <begin position="625"/>
        <end position="712"/>
    </location>
</feature>
<organism evidence="3 4">
    <name type="scientific">Aspergillus indologenus CBS 114.80</name>
    <dbReference type="NCBI Taxonomy" id="1450541"/>
    <lineage>
        <taxon>Eukaryota</taxon>
        <taxon>Fungi</taxon>
        <taxon>Dikarya</taxon>
        <taxon>Ascomycota</taxon>
        <taxon>Pezizomycotina</taxon>
        <taxon>Eurotiomycetes</taxon>
        <taxon>Eurotiomycetidae</taxon>
        <taxon>Eurotiales</taxon>
        <taxon>Aspergillaceae</taxon>
        <taxon>Aspergillus</taxon>
        <taxon>Aspergillus subgen. Circumdati</taxon>
    </lineage>
</organism>
<dbReference type="Proteomes" id="UP000248817">
    <property type="component" value="Unassembled WGS sequence"/>
</dbReference>
<reference evidence="3 4" key="1">
    <citation type="submission" date="2018-02" db="EMBL/GenBank/DDBJ databases">
        <title>The genomes of Aspergillus section Nigri reveals drivers in fungal speciation.</title>
        <authorList>
            <consortium name="DOE Joint Genome Institute"/>
            <person name="Vesth T.C."/>
            <person name="Nybo J."/>
            <person name="Theobald S."/>
            <person name="Brandl J."/>
            <person name="Frisvad J.C."/>
            <person name="Nielsen K.F."/>
            <person name="Lyhne E.K."/>
            <person name="Kogle M.E."/>
            <person name="Kuo A."/>
            <person name="Riley R."/>
            <person name="Clum A."/>
            <person name="Nolan M."/>
            <person name="Lipzen A."/>
            <person name="Salamov A."/>
            <person name="Henrissat B."/>
            <person name="Wiebenga A."/>
            <person name="De vries R.P."/>
            <person name="Grigoriev I.V."/>
            <person name="Mortensen U.H."/>
            <person name="Andersen M.R."/>
            <person name="Baker S.E."/>
        </authorList>
    </citation>
    <scope>NUCLEOTIDE SEQUENCE [LARGE SCALE GENOMIC DNA]</scope>
    <source>
        <strain evidence="3 4">CBS 114.80</strain>
    </source>
</reference>
<feature type="region of interest" description="Disordered" evidence="2">
    <location>
        <begin position="121"/>
        <end position="179"/>
    </location>
</feature>
<feature type="compositionally biased region" description="Polar residues" evidence="2">
    <location>
        <begin position="545"/>
        <end position="556"/>
    </location>
</feature>
<feature type="compositionally biased region" description="Polar residues" evidence="2">
    <location>
        <begin position="121"/>
        <end position="132"/>
    </location>
</feature>
<keyword evidence="1" id="KW-0175">Coiled coil</keyword>
<evidence type="ECO:0000313" key="3">
    <source>
        <dbReference type="EMBL" id="PYI26175.1"/>
    </source>
</evidence>
<keyword evidence="4" id="KW-1185">Reference proteome</keyword>
<feature type="compositionally biased region" description="Low complexity" evidence="2">
    <location>
        <begin position="207"/>
        <end position="224"/>
    </location>
</feature>
<evidence type="ECO:0000256" key="1">
    <source>
        <dbReference type="SAM" id="Coils"/>
    </source>
</evidence>
<name>A0A2V5HNV9_9EURO</name>
<dbReference type="EMBL" id="KZ825608">
    <property type="protein sequence ID" value="PYI26175.1"/>
    <property type="molecule type" value="Genomic_DNA"/>
</dbReference>
<evidence type="ECO:0000313" key="4">
    <source>
        <dbReference type="Proteomes" id="UP000248817"/>
    </source>
</evidence>
<feature type="region of interest" description="Disordered" evidence="2">
    <location>
        <begin position="197"/>
        <end position="232"/>
    </location>
</feature>
<feature type="compositionally biased region" description="Basic residues" evidence="2">
    <location>
        <begin position="512"/>
        <end position="533"/>
    </location>
</feature>
<feature type="compositionally biased region" description="Low complexity" evidence="2">
    <location>
        <begin position="338"/>
        <end position="349"/>
    </location>
</feature>
<feature type="region of interest" description="Disordered" evidence="2">
    <location>
        <begin position="337"/>
        <end position="396"/>
    </location>
</feature>
<feature type="coiled-coil region" evidence="1">
    <location>
        <begin position="589"/>
        <end position="620"/>
    </location>
</feature>
<proteinExistence type="predicted"/>
<feature type="compositionally biased region" description="Low complexity" evidence="2">
    <location>
        <begin position="477"/>
        <end position="495"/>
    </location>
</feature>
<evidence type="ECO:0000256" key="2">
    <source>
        <dbReference type="SAM" id="MobiDB-lite"/>
    </source>
</evidence>
<sequence>MCLHKYSHYQVCKHIACCSIDICQEMVNGLRAGNCAGHEFQNSYDPVKGDLWGMCADCAEAGAADQRPSGSCAVHPQVQAIPLLKEYVDEYVARASVANCSGLSIGVPSSVEATSLADSASVTPAGSQRSTQSGSFRSFHSARSAFSSEESDDGYHPDAEPGFDCYSSSESSSTMDEDDEDDCIVISQLSDEALLTQPLLPKVARPTTSSSSGTTGSNDSNTSSYPGFSQTKSSTETLFESIFRGENERLADDKLETLNQSNVGRDFLERKLPALNQASLGAPALNRVPTVTPSPGFGEDLSRQKPVTPVDFLASDGFVGTGGGFIPPKESRLYPAVTGTGSSSGIAAPAPTPAPGSPQAQSIPTAPRAFYNRPQGTTGPAPDWSGHQPGYYPHPSSGIPIQPAFENSGVPSLTITAQLEDFSQPGFAPYLPPPTGMGMHGQAPNPGLLPPIYPPITPQYPSVIQPQYGSFPPQLQPQVPGFQHHPQQPPQTFTGTSFTGYREHNNNNNNRIARHERRRAARRGGGRAYHGRRSNSPSSRARRLCNNNQQHPQPRWTQPEDVAARHWRIQDAIQQQAVMQQLQEQEFQNLQQQQALQQQLQRLQEQEQEQQSAAAAAAAAAGAAGATIHPSPNPGLGLGLGQDRELRPLNPPSAPTLQTTILERAPYSPPPGETISPSALAGYPMDVDQRKPAAAAPSKEGEGDGSYSQDYWNGKFFTRPLVPKH</sequence>
<gene>
    <name evidence="3" type="ORF">BP00DRAFT_451397</name>
</gene>
<feature type="region of interest" description="Disordered" evidence="2">
    <location>
        <begin position="477"/>
        <end position="561"/>
    </location>
</feature>
<protein>
    <submittedName>
        <fullName evidence="3">Uncharacterized protein</fullName>
    </submittedName>
</protein>
<feature type="compositionally biased region" description="Low complexity" evidence="2">
    <location>
        <begin position="133"/>
        <end position="148"/>
    </location>
</feature>